<feature type="transmembrane region" description="Helical" evidence="1">
    <location>
        <begin position="6"/>
        <end position="30"/>
    </location>
</feature>
<dbReference type="RefSeq" id="XP_033452461.1">
    <property type="nucleotide sequence ID" value="XM_033591262.1"/>
</dbReference>
<dbReference type="EMBL" id="ML978959">
    <property type="protein sequence ID" value="KAF1932213.1"/>
    <property type="molecule type" value="Genomic_DNA"/>
</dbReference>
<keyword evidence="1" id="KW-0812">Transmembrane</keyword>
<protein>
    <submittedName>
        <fullName evidence="2">Uncharacterized protein</fullName>
    </submittedName>
</protein>
<keyword evidence="1" id="KW-0472">Membrane</keyword>
<sequence length="83" mass="9066">MAVTSVAVHTVSALVACLSIVILVLTIHSVSLKDRLDYAVTPPLRRTGMSILFWPACGGLVDCCLFLFLWIRSPFYPTQVSIA</sequence>
<evidence type="ECO:0000256" key="1">
    <source>
        <dbReference type="SAM" id="Phobius"/>
    </source>
</evidence>
<dbReference type="GeneID" id="54348930"/>
<feature type="transmembrane region" description="Helical" evidence="1">
    <location>
        <begin position="51"/>
        <end position="71"/>
    </location>
</feature>
<dbReference type="Proteomes" id="UP000800082">
    <property type="component" value="Unassembled WGS sequence"/>
</dbReference>
<reference evidence="2" key="1">
    <citation type="journal article" date="2020" name="Stud. Mycol.">
        <title>101 Dothideomycetes genomes: a test case for predicting lifestyles and emergence of pathogens.</title>
        <authorList>
            <person name="Haridas S."/>
            <person name="Albert R."/>
            <person name="Binder M."/>
            <person name="Bloem J."/>
            <person name="Labutti K."/>
            <person name="Salamov A."/>
            <person name="Andreopoulos B."/>
            <person name="Baker S."/>
            <person name="Barry K."/>
            <person name="Bills G."/>
            <person name="Bluhm B."/>
            <person name="Cannon C."/>
            <person name="Castanera R."/>
            <person name="Culley D."/>
            <person name="Daum C."/>
            <person name="Ezra D."/>
            <person name="Gonzalez J."/>
            <person name="Henrissat B."/>
            <person name="Kuo A."/>
            <person name="Liang C."/>
            <person name="Lipzen A."/>
            <person name="Lutzoni F."/>
            <person name="Magnuson J."/>
            <person name="Mondo S."/>
            <person name="Nolan M."/>
            <person name="Ohm R."/>
            <person name="Pangilinan J."/>
            <person name="Park H.-J."/>
            <person name="Ramirez L."/>
            <person name="Alfaro M."/>
            <person name="Sun H."/>
            <person name="Tritt A."/>
            <person name="Yoshinaga Y."/>
            <person name="Zwiers L.-H."/>
            <person name="Turgeon B."/>
            <person name="Goodwin S."/>
            <person name="Spatafora J."/>
            <person name="Crous P."/>
            <person name="Grigoriev I."/>
        </authorList>
    </citation>
    <scope>NUCLEOTIDE SEQUENCE</scope>
    <source>
        <strain evidence="2">CBS 183.55</strain>
    </source>
</reference>
<dbReference type="OrthoDB" id="3682310at2759"/>
<dbReference type="AlphaFoldDB" id="A0A6A5RXB0"/>
<organism evidence="2 3">
    <name type="scientific">Didymella exigua CBS 183.55</name>
    <dbReference type="NCBI Taxonomy" id="1150837"/>
    <lineage>
        <taxon>Eukaryota</taxon>
        <taxon>Fungi</taxon>
        <taxon>Dikarya</taxon>
        <taxon>Ascomycota</taxon>
        <taxon>Pezizomycotina</taxon>
        <taxon>Dothideomycetes</taxon>
        <taxon>Pleosporomycetidae</taxon>
        <taxon>Pleosporales</taxon>
        <taxon>Pleosporineae</taxon>
        <taxon>Didymellaceae</taxon>
        <taxon>Didymella</taxon>
    </lineage>
</organism>
<evidence type="ECO:0000313" key="3">
    <source>
        <dbReference type="Proteomes" id="UP000800082"/>
    </source>
</evidence>
<evidence type="ECO:0000313" key="2">
    <source>
        <dbReference type="EMBL" id="KAF1932213.1"/>
    </source>
</evidence>
<proteinExistence type="predicted"/>
<keyword evidence="1" id="KW-1133">Transmembrane helix</keyword>
<name>A0A6A5RXB0_9PLEO</name>
<keyword evidence="3" id="KW-1185">Reference proteome</keyword>
<gene>
    <name evidence="2" type="ORF">M421DRAFT_416940</name>
</gene>
<accession>A0A6A5RXB0</accession>